<keyword evidence="5 8" id="KW-0812">Transmembrane</keyword>
<evidence type="ECO:0000313" key="11">
    <source>
        <dbReference type="Proteomes" id="UP000320653"/>
    </source>
</evidence>
<feature type="transmembrane region" description="Helical" evidence="8">
    <location>
        <begin position="17"/>
        <end position="35"/>
    </location>
</feature>
<dbReference type="GO" id="GO:0005886">
    <property type="term" value="C:plasma membrane"/>
    <property type="evidence" value="ECO:0007669"/>
    <property type="project" value="UniProtKB-SubCell"/>
</dbReference>
<evidence type="ECO:0000256" key="7">
    <source>
        <dbReference type="ARBA" id="ARBA00023136"/>
    </source>
</evidence>
<evidence type="ECO:0000256" key="3">
    <source>
        <dbReference type="ARBA" id="ARBA00022676"/>
    </source>
</evidence>
<dbReference type="EMBL" id="VIWP01000002">
    <property type="protein sequence ID" value="TWF56944.1"/>
    <property type="molecule type" value="Genomic_DNA"/>
</dbReference>
<dbReference type="AlphaFoldDB" id="A0A561R2U9"/>
<evidence type="ECO:0000259" key="9">
    <source>
        <dbReference type="Pfam" id="PF13231"/>
    </source>
</evidence>
<dbReference type="Pfam" id="PF13231">
    <property type="entry name" value="PMT_2"/>
    <property type="match status" value="1"/>
</dbReference>
<organism evidence="10 11">
    <name type="scientific">Neorhizobium alkalisoli</name>
    <dbReference type="NCBI Taxonomy" id="528178"/>
    <lineage>
        <taxon>Bacteria</taxon>
        <taxon>Pseudomonadati</taxon>
        <taxon>Pseudomonadota</taxon>
        <taxon>Alphaproteobacteria</taxon>
        <taxon>Hyphomicrobiales</taxon>
        <taxon>Rhizobiaceae</taxon>
        <taxon>Rhizobium/Agrobacterium group</taxon>
        <taxon>Neorhizobium</taxon>
    </lineage>
</organism>
<proteinExistence type="predicted"/>
<dbReference type="InterPro" id="IPR038731">
    <property type="entry name" value="RgtA/B/C-like"/>
</dbReference>
<reference evidence="10 11" key="1">
    <citation type="submission" date="2019-06" db="EMBL/GenBank/DDBJ databases">
        <title>Sorghum-associated microbial communities from plants grown in Nebraska, USA.</title>
        <authorList>
            <person name="Schachtman D."/>
        </authorList>
    </citation>
    <scope>NUCLEOTIDE SEQUENCE [LARGE SCALE GENOMIC DNA]</scope>
    <source>
        <strain evidence="10 11">1225</strain>
    </source>
</reference>
<feature type="domain" description="Glycosyltransferase RgtA/B/C/D-like" evidence="9">
    <location>
        <begin position="61"/>
        <end position="222"/>
    </location>
</feature>
<dbReference type="PANTHER" id="PTHR33908">
    <property type="entry name" value="MANNOSYLTRANSFERASE YKCB-RELATED"/>
    <property type="match status" value="1"/>
</dbReference>
<comment type="subcellular location">
    <subcellularLocation>
        <location evidence="1">Cell membrane</location>
        <topology evidence="1">Multi-pass membrane protein</topology>
    </subcellularLocation>
</comment>
<evidence type="ECO:0000256" key="1">
    <source>
        <dbReference type="ARBA" id="ARBA00004651"/>
    </source>
</evidence>
<dbReference type="GO" id="GO:0016763">
    <property type="term" value="F:pentosyltransferase activity"/>
    <property type="evidence" value="ECO:0007669"/>
    <property type="project" value="TreeGrafter"/>
</dbReference>
<sequence>MKAIRRLRETLALRPEFVLWLIAAYYITAITFRVLRTEGLQNDEAEQLFLSQFLLTGYGRQPPLYNWIQHAVVTQLGPSILALSLVKNTLLFLACALYAMAARKIVTQKGLPAIAALGVIAVPTISILAQRDLTHAIATICAVAFFLYGFFGTLTRPSITTYALTGLAVGLGLISKYNFVIVPVAAALAILPEPDFRRRLYDVRMLVTVAVALVICLPHGLWLIENFRAATVGTINAMRDDATGNPIADRWSGLSDLVVSIIDTSFAPIAFYLVVFRGKMLTIIRAESVWTRVLGRTIIFSLLLVCLIAIIGIGASTMSQKWLSPFLMMMPLYLCLKLDAAGPIDRNATPHMAVPVFLMAFGFIIYLMLSTLLAPFTGSYPKDSLPSRAFLREVVEKQMGGDLPGYIISGDMALAGAARLELRDVPVIMPNLNEIEQEQLYRPEADGLVIWQPKGHDTTIPPWTAAFLSAHGIVAKPDAVRILDVPFIRSRGKATAPFAYLVLDRR</sequence>
<protein>
    <submittedName>
        <fullName evidence="10">Dolichyl-phosphate-mannose-protein mannosyltransferase</fullName>
    </submittedName>
</protein>
<feature type="transmembrane region" description="Helical" evidence="8">
    <location>
        <begin position="257"/>
        <end position="276"/>
    </location>
</feature>
<dbReference type="RefSeq" id="WP_145635028.1">
    <property type="nucleotide sequence ID" value="NZ_VIWP01000002.1"/>
</dbReference>
<dbReference type="Proteomes" id="UP000320653">
    <property type="component" value="Unassembled WGS sequence"/>
</dbReference>
<evidence type="ECO:0000256" key="8">
    <source>
        <dbReference type="SAM" id="Phobius"/>
    </source>
</evidence>
<evidence type="ECO:0000256" key="2">
    <source>
        <dbReference type="ARBA" id="ARBA00022475"/>
    </source>
</evidence>
<dbReference type="InterPro" id="IPR050297">
    <property type="entry name" value="LipidA_mod_glycosyltrf_83"/>
</dbReference>
<evidence type="ECO:0000256" key="5">
    <source>
        <dbReference type="ARBA" id="ARBA00022692"/>
    </source>
</evidence>
<feature type="transmembrane region" description="Helical" evidence="8">
    <location>
        <begin position="352"/>
        <end position="376"/>
    </location>
</feature>
<feature type="transmembrane region" description="Helical" evidence="8">
    <location>
        <begin position="80"/>
        <end position="99"/>
    </location>
</feature>
<keyword evidence="7 8" id="KW-0472">Membrane</keyword>
<dbReference type="PANTHER" id="PTHR33908:SF11">
    <property type="entry name" value="MEMBRANE PROTEIN"/>
    <property type="match status" value="1"/>
</dbReference>
<evidence type="ECO:0000256" key="6">
    <source>
        <dbReference type="ARBA" id="ARBA00022989"/>
    </source>
</evidence>
<feature type="transmembrane region" description="Helical" evidence="8">
    <location>
        <begin position="203"/>
        <end position="224"/>
    </location>
</feature>
<name>A0A561R2U9_9HYPH</name>
<feature type="transmembrane region" description="Helical" evidence="8">
    <location>
        <begin position="167"/>
        <end position="191"/>
    </location>
</feature>
<keyword evidence="6 8" id="KW-1133">Transmembrane helix</keyword>
<dbReference type="OrthoDB" id="9153955at2"/>
<feature type="transmembrane region" description="Helical" evidence="8">
    <location>
        <begin position="136"/>
        <end position="155"/>
    </location>
</feature>
<evidence type="ECO:0000313" key="10">
    <source>
        <dbReference type="EMBL" id="TWF56944.1"/>
    </source>
</evidence>
<keyword evidence="2" id="KW-1003">Cell membrane</keyword>
<accession>A0A561R2U9</accession>
<dbReference type="GO" id="GO:0009103">
    <property type="term" value="P:lipopolysaccharide biosynthetic process"/>
    <property type="evidence" value="ECO:0007669"/>
    <property type="project" value="UniProtKB-ARBA"/>
</dbReference>
<comment type="caution">
    <text evidence="10">The sequence shown here is derived from an EMBL/GenBank/DDBJ whole genome shotgun (WGS) entry which is preliminary data.</text>
</comment>
<gene>
    <name evidence="10" type="ORF">FHW37_102584</name>
</gene>
<feature type="transmembrane region" description="Helical" evidence="8">
    <location>
        <begin position="297"/>
        <end position="316"/>
    </location>
</feature>
<evidence type="ECO:0000256" key="4">
    <source>
        <dbReference type="ARBA" id="ARBA00022679"/>
    </source>
</evidence>
<keyword evidence="3 10" id="KW-0328">Glycosyltransferase</keyword>
<keyword evidence="11" id="KW-1185">Reference proteome</keyword>
<keyword evidence="4 10" id="KW-0808">Transferase</keyword>